<feature type="transmembrane region" description="Helical" evidence="7">
    <location>
        <begin position="226"/>
        <end position="247"/>
    </location>
</feature>
<dbReference type="Proteomes" id="UP000320055">
    <property type="component" value="Unassembled WGS sequence"/>
</dbReference>
<evidence type="ECO:0000313" key="10">
    <source>
        <dbReference type="Proteomes" id="UP000320055"/>
    </source>
</evidence>
<dbReference type="CDD" id="cd04187">
    <property type="entry name" value="DPM1_like_bac"/>
    <property type="match status" value="1"/>
</dbReference>
<evidence type="ECO:0000256" key="6">
    <source>
        <dbReference type="ARBA" id="ARBA00023136"/>
    </source>
</evidence>
<name>A0A563VIJ3_9CYAN</name>
<dbReference type="SUPFAM" id="SSF53448">
    <property type="entry name" value="Nucleotide-diphospho-sugar transferases"/>
    <property type="match status" value="1"/>
</dbReference>
<keyword evidence="4 7" id="KW-0812">Transmembrane</keyword>
<evidence type="ECO:0000256" key="7">
    <source>
        <dbReference type="SAM" id="Phobius"/>
    </source>
</evidence>
<reference evidence="9 10" key="1">
    <citation type="submission" date="2019-01" db="EMBL/GenBank/DDBJ databases">
        <authorList>
            <person name="Brito A."/>
        </authorList>
    </citation>
    <scope>NUCLEOTIDE SEQUENCE [LARGE SCALE GENOMIC DNA]</scope>
    <source>
        <strain evidence="9">1</strain>
    </source>
</reference>
<dbReference type="AlphaFoldDB" id="A0A563VIJ3"/>
<dbReference type="OrthoDB" id="9807778at2"/>
<dbReference type="InterPro" id="IPR029044">
    <property type="entry name" value="Nucleotide-diphossugar_trans"/>
</dbReference>
<organism evidence="9 10">
    <name type="scientific">Hyella patelloides LEGE 07179</name>
    <dbReference type="NCBI Taxonomy" id="945734"/>
    <lineage>
        <taxon>Bacteria</taxon>
        <taxon>Bacillati</taxon>
        <taxon>Cyanobacteriota</taxon>
        <taxon>Cyanophyceae</taxon>
        <taxon>Pleurocapsales</taxon>
        <taxon>Hyellaceae</taxon>
        <taxon>Hyella</taxon>
    </lineage>
</organism>
<evidence type="ECO:0000256" key="3">
    <source>
        <dbReference type="ARBA" id="ARBA00022679"/>
    </source>
</evidence>
<dbReference type="EMBL" id="CAACVJ010000001">
    <property type="protein sequence ID" value="VEP11248.1"/>
    <property type="molecule type" value="Genomic_DNA"/>
</dbReference>
<dbReference type="PANTHER" id="PTHR48090:SF1">
    <property type="entry name" value="PROPHAGE BACTOPRENOL GLUCOSYL TRANSFERASE HOMOLOG"/>
    <property type="match status" value="1"/>
</dbReference>
<keyword evidence="2 9" id="KW-0328">Glycosyltransferase</keyword>
<evidence type="ECO:0000313" key="9">
    <source>
        <dbReference type="EMBL" id="VEP11248.1"/>
    </source>
</evidence>
<keyword evidence="6 7" id="KW-0472">Membrane</keyword>
<dbReference type="EC" id="2.4.-.-" evidence="9"/>
<dbReference type="Pfam" id="PF00535">
    <property type="entry name" value="Glycos_transf_2"/>
    <property type="match status" value="1"/>
</dbReference>
<evidence type="ECO:0000256" key="4">
    <source>
        <dbReference type="ARBA" id="ARBA00022692"/>
    </source>
</evidence>
<sequence>MDLSIVTTLYYSKPYLTEFYSRISAEAEKITSNYEIIFVNDGSPDDSLDLVLSFHRQAPKVKVIDLSRNFGHHKAMMTGLAHAKGKLVLLIDCDLEEEPELLGKFHQIFQESTADVVYGVQIARKGELFERLSGAIFWKLFNALSSHYVPGNQLVTRLMSQRYVRSLVAHKDREVFIPGLWTITGFEQIPVKVKKHSKGSSTYTLKKKIAQFVDAITTFSATPLVFNFYLGGIIVLFATIAGLTLIVRKLIWNKALVGWSSLIVSIWFLGGLTIFCLGLIGIYLSKVFAETKQRPFTVVREIHEYQETNIEQDYCINTNN</sequence>
<dbReference type="InterPro" id="IPR050256">
    <property type="entry name" value="Glycosyltransferase_2"/>
</dbReference>
<evidence type="ECO:0000256" key="2">
    <source>
        <dbReference type="ARBA" id="ARBA00022676"/>
    </source>
</evidence>
<proteinExistence type="predicted"/>
<keyword evidence="3 9" id="KW-0808">Transferase</keyword>
<dbReference type="Gene3D" id="3.90.550.10">
    <property type="entry name" value="Spore Coat Polysaccharide Biosynthesis Protein SpsA, Chain A"/>
    <property type="match status" value="1"/>
</dbReference>
<keyword evidence="10" id="KW-1185">Reference proteome</keyword>
<feature type="domain" description="Glycosyltransferase 2-like" evidence="8">
    <location>
        <begin position="4"/>
        <end position="134"/>
    </location>
</feature>
<protein>
    <submittedName>
        <fullName evidence="9">Putative glycosyltransferases</fullName>
        <ecNumber evidence="9">2.4.-.-</ecNumber>
    </submittedName>
</protein>
<dbReference type="RefSeq" id="WP_144862913.1">
    <property type="nucleotide sequence ID" value="NZ_LR213766.1"/>
</dbReference>
<evidence type="ECO:0000256" key="1">
    <source>
        <dbReference type="ARBA" id="ARBA00004141"/>
    </source>
</evidence>
<feature type="transmembrane region" description="Helical" evidence="7">
    <location>
        <begin position="259"/>
        <end position="284"/>
    </location>
</feature>
<dbReference type="GO" id="GO:0005886">
    <property type="term" value="C:plasma membrane"/>
    <property type="evidence" value="ECO:0007669"/>
    <property type="project" value="TreeGrafter"/>
</dbReference>
<gene>
    <name evidence="9" type="primary">pimF</name>
    <name evidence="9" type="ORF">H1P_10033</name>
</gene>
<dbReference type="GO" id="GO:0016757">
    <property type="term" value="F:glycosyltransferase activity"/>
    <property type="evidence" value="ECO:0007669"/>
    <property type="project" value="UniProtKB-KW"/>
</dbReference>
<dbReference type="InterPro" id="IPR001173">
    <property type="entry name" value="Glyco_trans_2-like"/>
</dbReference>
<dbReference type="PANTHER" id="PTHR48090">
    <property type="entry name" value="UNDECAPRENYL-PHOSPHATE 4-DEOXY-4-FORMAMIDO-L-ARABINOSE TRANSFERASE-RELATED"/>
    <property type="match status" value="1"/>
</dbReference>
<accession>A0A563VIJ3</accession>
<comment type="subcellular location">
    <subcellularLocation>
        <location evidence="1">Membrane</location>
        <topology evidence="1">Multi-pass membrane protein</topology>
    </subcellularLocation>
</comment>
<keyword evidence="5 7" id="KW-1133">Transmembrane helix</keyword>
<evidence type="ECO:0000259" key="8">
    <source>
        <dbReference type="Pfam" id="PF00535"/>
    </source>
</evidence>
<evidence type="ECO:0000256" key="5">
    <source>
        <dbReference type="ARBA" id="ARBA00022989"/>
    </source>
</evidence>